<dbReference type="AlphaFoldDB" id="A0A0K9NP47"/>
<evidence type="ECO:0000256" key="1">
    <source>
        <dbReference type="SAM" id="MobiDB-lite"/>
    </source>
</evidence>
<evidence type="ECO:0000313" key="3">
    <source>
        <dbReference type="EMBL" id="KMZ57745.1"/>
    </source>
</evidence>
<dbReference type="PANTHER" id="PTHR36381:SF1">
    <property type="entry name" value="ETHYLENE-REGULATED TRANSCRIPT 2 (ERT2)"/>
    <property type="match status" value="1"/>
</dbReference>
<evidence type="ECO:0000313" key="4">
    <source>
        <dbReference type="Proteomes" id="UP000036987"/>
    </source>
</evidence>
<evidence type="ECO:0000256" key="2">
    <source>
        <dbReference type="SAM" id="Phobius"/>
    </source>
</evidence>
<proteinExistence type="predicted"/>
<gene>
    <name evidence="3" type="ORF">ZOSMA_82G00610</name>
</gene>
<protein>
    <recommendedName>
        <fullName evidence="5">Ethylene-responsive nuclear family protein</fullName>
    </recommendedName>
</protein>
<accession>A0A0K9NP47</accession>
<keyword evidence="2" id="KW-1133">Transmembrane helix</keyword>
<dbReference type="OMA" id="LCNTDTR"/>
<dbReference type="PANTHER" id="PTHR36381">
    <property type="entry name" value="ETHYLENE-REGULATED TRANSCRIPT 2 (ERT2)"/>
    <property type="match status" value="1"/>
</dbReference>
<comment type="caution">
    <text evidence="3">The sequence shown here is derived from an EMBL/GenBank/DDBJ whole genome shotgun (WGS) entry which is preliminary data.</text>
</comment>
<keyword evidence="4" id="KW-1185">Reference proteome</keyword>
<feature type="transmembrane region" description="Helical" evidence="2">
    <location>
        <begin position="252"/>
        <end position="282"/>
    </location>
</feature>
<organism evidence="3 4">
    <name type="scientific">Zostera marina</name>
    <name type="common">Eelgrass</name>
    <dbReference type="NCBI Taxonomy" id="29655"/>
    <lineage>
        <taxon>Eukaryota</taxon>
        <taxon>Viridiplantae</taxon>
        <taxon>Streptophyta</taxon>
        <taxon>Embryophyta</taxon>
        <taxon>Tracheophyta</taxon>
        <taxon>Spermatophyta</taxon>
        <taxon>Magnoliopsida</taxon>
        <taxon>Liliopsida</taxon>
        <taxon>Zosteraceae</taxon>
        <taxon>Zostera</taxon>
    </lineage>
</organism>
<feature type="compositionally biased region" description="Basic and acidic residues" evidence="1">
    <location>
        <begin position="210"/>
        <end position="222"/>
    </location>
</feature>
<dbReference type="EMBL" id="LFYR01002027">
    <property type="protein sequence ID" value="KMZ57745.1"/>
    <property type="molecule type" value="Genomic_DNA"/>
</dbReference>
<sequence length="296" mass="33278">MMPNRRKKPKLLGGVSRFISRFNRSGSSPLVVQTGFPTSLADLVVKNLSHLKKPKSVKKHSTVAPQSFVCTREDEIVEVVRLSETDDNVSSKTSNAVVRLQRPFDGPIGATKVSERDDVDVVISLASQEKTNRHRMIGIQATLLLLLALFVCCKELVLWIMSFAVVLLLLESFSSRFSFFQELDDPRAEKVKKNRGWENHIADKLRRSKVEEEGHPEVKSVEIEEEDDKDNNDKEGKIEDKDQNITIRSSNYLVLLIVVVLSGLIGGRILALGLTLICSYLVKISRLIGKKLRIQT</sequence>
<evidence type="ECO:0008006" key="5">
    <source>
        <dbReference type="Google" id="ProtNLM"/>
    </source>
</evidence>
<keyword evidence="2" id="KW-0812">Transmembrane</keyword>
<feature type="transmembrane region" description="Helical" evidence="2">
    <location>
        <begin position="143"/>
        <end position="170"/>
    </location>
</feature>
<reference evidence="4" key="1">
    <citation type="journal article" date="2016" name="Nature">
        <title>The genome of the seagrass Zostera marina reveals angiosperm adaptation to the sea.</title>
        <authorList>
            <person name="Olsen J.L."/>
            <person name="Rouze P."/>
            <person name="Verhelst B."/>
            <person name="Lin Y.-C."/>
            <person name="Bayer T."/>
            <person name="Collen J."/>
            <person name="Dattolo E."/>
            <person name="De Paoli E."/>
            <person name="Dittami S."/>
            <person name="Maumus F."/>
            <person name="Michel G."/>
            <person name="Kersting A."/>
            <person name="Lauritano C."/>
            <person name="Lohaus R."/>
            <person name="Toepel M."/>
            <person name="Tonon T."/>
            <person name="Vanneste K."/>
            <person name="Amirebrahimi M."/>
            <person name="Brakel J."/>
            <person name="Bostroem C."/>
            <person name="Chovatia M."/>
            <person name="Grimwood J."/>
            <person name="Jenkins J.W."/>
            <person name="Jueterbock A."/>
            <person name="Mraz A."/>
            <person name="Stam W.T."/>
            <person name="Tice H."/>
            <person name="Bornberg-Bauer E."/>
            <person name="Green P.J."/>
            <person name="Pearson G.A."/>
            <person name="Procaccini G."/>
            <person name="Duarte C.M."/>
            <person name="Schmutz J."/>
            <person name="Reusch T.B.H."/>
            <person name="Van de Peer Y."/>
        </authorList>
    </citation>
    <scope>NUCLEOTIDE SEQUENCE [LARGE SCALE GENOMIC DNA]</scope>
    <source>
        <strain evidence="4">cv. Finnish</strain>
    </source>
</reference>
<keyword evidence="2" id="KW-0472">Membrane</keyword>
<name>A0A0K9NP47_ZOSMR</name>
<feature type="region of interest" description="Disordered" evidence="1">
    <location>
        <begin position="210"/>
        <end position="237"/>
    </location>
</feature>
<dbReference type="Proteomes" id="UP000036987">
    <property type="component" value="Unassembled WGS sequence"/>
</dbReference>
<dbReference type="OrthoDB" id="690172at2759"/>